<reference evidence="2 3" key="1">
    <citation type="journal article" date="2010" name="Stand. Genomic Sci.">
        <title>Complete genome sequence of Thermosphaera aggregans type strain (M11TL).</title>
        <authorList>
            <person name="Spring S."/>
            <person name="Rachel R."/>
            <person name="Lapidus A."/>
            <person name="Davenport K."/>
            <person name="Tice H."/>
            <person name="Copeland A."/>
            <person name="Cheng J.F."/>
            <person name="Lucas S."/>
            <person name="Chen F."/>
            <person name="Nolan M."/>
            <person name="Bruce D."/>
            <person name="Goodwin L."/>
            <person name="Pitluck S."/>
            <person name="Ivanova N."/>
            <person name="Mavromatis K."/>
            <person name="Ovchinnikova G."/>
            <person name="Pati A."/>
            <person name="Chen A."/>
            <person name="Palaniappan K."/>
            <person name="Land M."/>
            <person name="Hauser L."/>
            <person name="Chang Y.J."/>
            <person name="Jeffries C.C."/>
            <person name="Brettin T."/>
            <person name="Detter J.C."/>
            <person name="Tapia R."/>
            <person name="Han C."/>
            <person name="Heimerl T."/>
            <person name="Weikl F."/>
            <person name="Brambilla E."/>
            <person name="Goker M."/>
            <person name="Bristow J."/>
            <person name="Eisen J.A."/>
            <person name="Markowitz V."/>
            <person name="Hugenholtz P."/>
            <person name="Kyrpides N.C."/>
            <person name="Klenk H.P."/>
        </authorList>
    </citation>
    <scope>NUCLEOTIDE SEQUENCE [LARGE SCALE GENOMIC DNA]</scope>
    <source>
        <strain evidence="3">DSM 11486 / M11TL</strain>
    </source>
</reference>
<name>D5U0Z4_THEAM</name>
<evidence type="ECO:0000313" key="2">
    <source>
        <dbReference type="EMBL" id="ADG90794.1"/>
    </source>
</evidence>
<dbReference type="InterPro" id="IPR022742">
    <property type="entry name" value="Hydrolase_4"/>
</dbReference>
<dbReference type="eggNOG" id="arCOG01650">
    <property type="taxonomic scope" value="Archaea"/>
</dbReference>
<feature type="domain" description="Serine aminopeptidase S33" evidence="1">
    <location>
        <begin position="30"/>
        <end position="257"/>
    </location>
</feature>
<keyword evidence="3" id="KW-1185">Reference proteome</keyword>
<dbReference type="OrthoDB" id="31240at2157"/>
<dbReference type="Gene3D" id="3.40.50.1820">
    <property type="entry name" value="alpha/beta hydrolase"/>
    <property type="match status" value="1"/>
</dbReference>
<dbReference type="HOGENOM" id="CLU_026209_1_0_2"/>
<dbReference type="InterPro" id="IPR029058">
    <property type="entry name" value="AB_hydrolase_fold"/>
</dbReference>
<evidence type="ECO:0000313" key="3">
    <source>
        <dbReference type="Proteomes" id="UP000002376"/>
    </source>
</evidence>
<accession>D5U0Z4</accession>
<dbReference type="Pfam" id="PF12146">
    <property type="entry name" value="Hydrolase_4"/>
    <property type="match status" value="1"/>
</dbReference>
<proteinExistence type="predicted"/>
<evidence type="ECO:0000259" key="1">
    <source>
        <dbReference type="Pfam" id="PF12146"/>
    </source>
</evidence>
<dbReference type="STRING" id="633148.Tagg_0519"/>
<gene>
    <name evidence="2" type="ordered locus">Tagg_0519</name>
</gene>
<dbReference type="ESTHER" id="theam-d5u0z4">
    <property type="family name" value="Monoglyceridelipase_lysophospholip"/>
</dbReference>
<organism evidence="2 3">
    <name type="scientific">Thermosphaera aggregans (strain DSM 11486 / M11TL)</name>
    <dbReference type="NCBI Taxonomy" id="633148"/>
    <lineage>
        <taxon>Archaea</taxon>
        <taxon>Thermoproteota</taxon>
        <taxon>Thermoprotei</taxon>
        <taxon>Desulfurococcales</taxon>
        <taxon>Desulfurococcaceae</taxon>
        <taxon>Thermosphaera</taxon>
    </lineage>
</organism>
<keyword evidence="2" id="KW-0378">Hydrolase</keyword>
<dbReference type="SUPFAM" id="SSF53474">
    <property type="entry name" value="alpha/beta-Hydrolases"/>
    <property type="match status" value="1"/>
</dbReference>
<dbReference type="Proteomes" id="UP000002376">
    <property type="component" value="Chromosome"/>
</dbReference>
<dbReference type="AlphaFoldDB" id="D5U0Z4"/>
<dbReference type="EMBL" id="CP001939">
    <property type="protein sequence ID" value="ADG90794.1"/>
    <property type="molecule type" value="Genomic_DNA"/>
</dbReference>
<dbReference type="KEGG" id="tag:Tagg_0519"/>
<dbReference type="PANTHER" id="PTHR11614">
    <property type="entry name" value="PHOSPHOLIPASE-RELATED"/>
    <property type="match status" value="1"/>
</dbReference>
<dbReference type="InterPro" id="IPR000073">
    <property type="entry name" value="AB_hydrolase_1"/>
</dbReference>
<dbReference type="GO" id="GO:0016787">
    <property type="term" value="F:hydrolase activity"/>
    <property type="evidence" value="ECO:0007669"/>
    <property type="project" value="UniProtKB-KW"/>
</dbReference>
<dbReference type="RefSeq" id="WP_013129387.1">
    <property type="nucleotide sequence ID" value="NC_014160.1"/>
</dbReference>
<dbReference type="InterPro" id="IPR051044">
    <property type="entry name" value="MAG_DAG_Lipase"/>
</dbReference>
<reference evidence="3" key="2">
    <citation type="journal article" date="2010" name="Stand. Genomic Sci.">
        <title>Complete genome sequence of Thermosphaera aggregans type strain (M11TLT).</title>
        <authorList>
            <person name="Spring S."/>
            <person name="Rachel R."/>
            <person name="Lapidus A."/>
            <person name="Davenport K."/>
            <person name="Tice H."/>
            <person name="Copeland A."/>
            <person name="Cheng J.-F."/>
            <person name="Lucas S."/>
            <person name="Chen F."/>
            <person name="Nolan M."/>
            <person name="Bruce D."/>
            <person name="Goodwin L."/>
            <person name="Pitluck S."/>
            <person name="Ivanova N."/>
            <person name="Mavromatis K."/>
            <person name="Ovchinnikova G."/>
            <person name="Pati A."/>
            <person name="Chen A."/>
            <person name="Palaniappan K."/>
            <person name="Land M."/>
            <person name="Hauser L."/>
            <person name="Chang Y.-J."/>
            <person name="Jeffries C.C."/>
            <person name="Brettin T."/>
            <person name="Detter J.C."/>
            <person name="Tapia R."/>
            <person name="Han C."/>
            <person name="Heimerl T."/>
            <person name="Weikl F."/>
            <person name="Brambilla E."/>
            <person name="Goker M."/>
            <person name="Bristow J."/>
            <person name="Eisen J.A."/>
            <person name="Markowitz V."/>
            <person name="Hugenholtz P."/>
            <person name="Kyrpides N.C."/>
            <person name="Klenk H.-P."/>
        </authorList>
    </citation>
    <scope>NUCLEOTIDE SEQUENCE [LARGE SCALE GENOMIC DNA]</scope>
    <source>
        <strain evidence="3">DSM 11486 / M11TL</strain>
    </source>
</reference>
<sequence length="278" mass="31037">MKTVEEYALLETGVRVFYRCVIPEKAFNTLIIGSHGLGAHSGIYISVAEEFARHGFGFCMHDQRGHGRTASDRERGYVEGFHNFIEDMKAFSDYAKWRVGGDEIILLGHSMGGLIALLTVATYKEIAKGVIALAPALQIPLTPARRLVLSLASRLAPHSKITLQRRLPQKPEGFQRAKDIEYSLSEISVKLVDEMIKASSMFWTIAGEINTPVLLIHGEKDNVIPPEASKKAYQLIPSFPKELKIYPDLGHNLFFEPGAVKIVTDIVEWVKNLPRENP</sequence>
<reference key="3">
    <citation type="submission" date="2010-02" db="EMBL/GenBank/DDBJ databases">
        <title>Complete genome sequence of Thermosphaera aggregans type strain (M11TL).</title>
        <authorList>
            <consortium name="US DOE Joint Genome Institute (JGI-PGF)"/>
            <person name="Spring S."/>
            <person name="Lapidus A."/>
            <person name="Munk C."/>
            <person name="Schroeder M."/>
            <person name="Glavina Del Rio T."/>
            <person name="Tice H."/>
            <person name="Copeland A."/>
            <person name="Cheng J.-F."/>
            <person name="Lucas S."/>
            <person name="Chen F."/>
            <person name="Nolan M."/>
            <person name="Bruce D."/>
            <person name="Goodwin L."/>
            <person name="Pitluck S."/>
            <person name="Ivanova N."/>
            <person name="Mavromatis K."/>
            <person name="Ovchinnikova G."/>
            <person name="Pati A."/>
            <person name="Chen A."/>
            <person name="Palaniappan K."/>
            <person name="Land M."/>
            <person name="Hauser L."/>
            <person name="Chang Y.-J."/>
            <person name="Jeffries C.C."/>
            <person name="Brettin T."/>
            <person name="Detter J.C."/>
            <person name="Tapia R."/>
            <person name="Han C."/>
            <person name="Chain P."/>
            <person name="Heimerl T."/>
            <person name="Weik F."/>
            <person name="Goker M."/>
            <person name="Rachel R."/>
            <person name="Bristow J."/>
            <person name="Eisen J.A."/>
            <person name="Markowitz V."/>
            <person name="Hugenholtz P."/>
            <person name="Kyrpides N.C."/>
            <person name="Klenk H.-P."/>
        </authorList>
    </citation>
    <scope>NUCLEOTIDE SEQUENCE</scope>
    <source>
        <strain>DSM 11486</strain>
    </source>
</reference>
<dbReference type="PRINTS" id="PR00111">
    <property type="entry name" value="ABHYDROLASE"/>
</dbReference>
<protein>
    <submittedName>
        <fullName evidence="2">Alpha/beta hydrolase fold protein</fullName>
    </submittedName>
</protein>
<dbReference type="GeneID" id="9165533"/>